<evidence type="ECO:0000256" key="2">
    <source>
        <dbReference type="ARBA" id="ARBA00022737"/>
    </source>
</evidence>
<accession>A0ABQ9GMP2</accession>
<protein>
    <submittedName>
        <fullName evidence="3">Uncharacterized protein</fullName>
    </submittedName>
</protein>
<evidence type="ECO:0000256" key="1">
    <source>
        <dbReference type="ARBA" id="ARBA00022441"/>
    </source>
</evidence>
<comment type="caution">
    <text evidence="3">The sequence shown here is derived from an EMBL/GenBank/DDBJ whole genome shotgun (WGS) entry which is preliminary data.</text>
</comment>
<dbReference type="Pfam" id="PF24681">
    <property type="entry name" value="Kelch_KLHDC2_KLHL20_DRC7"/>
    <property type="match status" value="1"/>
</dbReference>
<reference evidence="3 4" key="1">
    <citation type="submission" date="2023-02" db="EMBL/GenBank/DDBJ databases">
        <title>LHISI_Scaffold_Assembly.</title>
        <authorList>
            <person name="Stuart O.P."/>
            <person name="Cleave R."/>
            <person name="Magrath M.J.L."/>
            <person name="Mikheyev A.S."/>
        </authorList>
    </citation>
    <scope>NUCLEOTIDE SEQUENCE [LARGE SCALE GENOMIC DNA]</scope>
    <source>
        <strain evidence="3">Daus_M_001</strain>
        <tissue evidence="3">Leg muscle</tissue>
    </source>
</reference>
<dbReference type="InterPro" id="IPR015915">
    <property type="entry name" value="Kelch-typ_b-propeller"/>
</dbReference>
<proteinExistence type="predicted"/>
<keyword evidence="1" id="KW-0880">Kelch repeat</keyword>
<evidence type="ECO:0000313" key="3">
    <source>
        <dbReference type="EMBL" id="KAJ8873289.1"/>
    </source>
</evidence>
<dbReference type="Proteomes" id="UP001159363">
    <property type="component" value="Chromosome 10"/>
</dbReference>
<name>A0ABQ9GMP2_9NEOP</name>
<evidence type="ECO:0000313" key="4">
    <source>
        <dbReference type="Proteomes" id="UP001159363"/>
    </source>
</evidence>
<sequence length="247" mass="27426">MGEERLDLFHFRPYVYCKVAPRVDGAAWPKPRSGHRIVCDDTDLYLYGGFCPQLSSADAREMDGDPVWVESRPLYRELWRYNMGAREWRRLPCSQSMPRELASSAACMRAGVVFVFGGSGYPFGSASSNRVYTYDARRAGAAPEEDGMRELATSGERPRAMYGQAVLLVWPHLYAVGGTTGFEFSSDVHRLDLRTARWEQMYVYTGGALRSRLAGTATSWPGTASACTCWVVAPATPPAPSRYLPPA</sequence>
<dbReference type="PANTHER" id="PTHR46428:SF1">
    <property type="entry name" value="KELCH DOMAIN-CONTAINING PROTEIN 10"/>
    <property type="match status" value="1"/>
</dbReference>
<dbReference type="Gene3D" id="2.120.10.80">
    <property type="entry name" value="Kelch-type beta propeller"/>
    <property type="match status" value="1"/>
</dbReference>
<dbReference type="EMBL" id="JARBHB010000011">
    <property type="protein sequence ID" value="KAJ8873289.1"/>
    <property type="molecule type" value="Genomic_DNA"/>
</dbReference>
<dbReference type="SUPFAM" id="SSF117281">
    <property type="entry name" value="Kelch motif"/>
    <property type="match status" value="1"/>
</dbReference>
<organism evidence="3 4">
    <name type="scientific">Dryococelus australis</name>
    <dbReference type="NCBI Taxonomy" id="614101"/>
    <lineage>
        <taxon>Eukaryota</taxon>
        <taxon>Metazoa</taxon>
        <taxon>Ecdysozoa</taxon>
        <taxon>Arthropoda</taxon>
        <taxon>Hexapoda</taxon>
        <taxon>Insecta</taxon>
        <taxon>Pterygota</taxon>
        <taxon>Neoptera</taxon>
        <taxon>Polyneoptera</taxon>
        <taxon>Phasmatodea</taxon>
        <taxon>Verophasmatodea</taxon>
        <taxon>Anareolatae</taxon>
        <taxon>Phasmatidae</taxon>
        <taxon>Eurycanthinae</taxon>
        <taxon>Dryococelus</taxon>
    </lineage>
</organism>
<dbReference type="InterPro" id="IPR052125">
    <property type="entry name" value="KLHDC10"/>
</dbReference>
<gene>
    <name evidence="3" type="ORF">PR048_026923</name>
</gene>
<keyword evidence="2" id="KW-0677">Repeat</keyword>
<keyword evidence="4" id="KW-1185">Reference proteome</keyword>
<dbReference type="PANTHER" id="PTHR46428">
    <property type="entry name" value="KELCH DOMAIN-CONTAINING PROTEIN 10"/>
    <property type="match status" value="1"/>
</dbReference>